<name>A0A1I1ZID3_9FLAO</name>
<protein>
    <recommendedName>
        <fullName evidence="4">Cell wall anchor protein</fullName>
    </recommendedName>
</protein>
<evidence type="ECO:0008006" key="4">
    <source>
        <dbReference type="Google" id="ProtNLM"/>
    </source>
</evidence>
<dbReference type="EMBL" id="FONQ01000001">
    <property type="protein sequence ID" value="SFE31476.1"/>
    <property type="molecule type" value="Genomic_DNA"/>
</dbReference>
<dbReference type="STRING" id="935223.SAMN04488131_101358"/>
<accession>A0A1I1ZID3</accession>
<proteinExistence type="predicted"/>
<feature type="signal peptide" evidence="1">
    <location>
        <begin position="1"/>
        <end position="27"/>
    </location>
</feature>
<sequence length="496" mass="52735">MKKHYFAKKVLLACLLFFMTITTNVFAQVGIGTITPNASSVLDVSSTTQGMLTPRMTTAQRVAIVSPADGLMVYDTDLKTFYHFNSSITSWNVINSGTTGRLKFKRIKSTDVLATVLAAEKTAGGDTKYLLEAGTLYEINGQVLVDLPIELNNAYVIGLDSGEDKLVKLSGDLFMGTTGGSIRGLALVASGTGGNVFNITGDGTSNLILRDGIIANSANVGLIKGFSLVFVSIIQYVGNANGIIYQDIKKLLINNAGWFGGALPLGNSGTYEKIVGTFGQVAKQGGFSEVSGSSIGFDVSSNPTITGDAVMETVVFTGDYPAGYVKPYTLGSYAGYNFNNKWNVRCAGIPTETDLTAVGNINFNYTVASAFTTVLSGTTAKKVDGVTTSEDLFRFSKVGDNRISYLGSKKRFFRVGGSISFQTTANNTTFVFYIAKNGILIDKSKVFARSSVSDDVIALSIQTLVELTTTDYVELWVARVAGTGDVKIASVNLSAN</sequence>
<keyword evidence="3" id="KW-1185">Reference proteome</keyword>
<dbReference type="RefSeq" id="WP_091202972.1">
    <property type="nucleotide sequence ID" value="NZ_FONQ01000001.1"/>
</dbReference>
<feature type="chain" id="PRO_5011594881" description="Cell wall anchor protein" evidence="1">
    <location>
        <begin position="28"/>
        <end position="496"/>
    </location>
</feature>
<dbReference type="OrthoDB" id="581140at2"/>
<dbReference type="AlphaFoldDB" id="A0A1I1ZID3"/>
<evidence type="ECO:0000313" key="3">
    <source>
        <dbReference type="Proteomes" id="UP000198596"/>
    </source>
</evidence>
<evidence type="ECO:0000313" key="2">
    <source>
        <dbReference type="EMBL" id="SFE31476.1"/>
    </source>
</evidence>
<reference evidence="3" key="1">
    <citation type="submission" date="2016-10" db="EMBL/GenBank/DDBJ databases">
        <authorList>
            <person name="Varghese N."/>
            <person name="Submissions S."/>
        </authorList>
    </citation>
    <scope>NUCLEOTIDE SEQUENCE [LARGE SCALE GENOMIC DNA]</scope>
    <source>
        <strain evidence="3">CGMCC 1.9227</strain>
    </source>
</reference>
<evidence type="ECO:0000256" key="1">
    <source>
        <dbReference type="SAM" id="SignalP"/>
    </source>
</evidence>
<dbReference type="Proteomes" id="UP000198596">
    <property type="component" value="Unassembled WGS sequence"/>
</dbReference>
<organism evidence="2 3">
    <name type="scientific">Flavobacterium xueshanense</name>
    <dbReference type="NCBI Taxonomy" id="935223"/>
    <lineage>
        <taxon>Bacteria</taxon>
        <taxon>Pseudomonadati</taxon>
        <taxon>Bacteroidota</taxon>
        <taxon>Flavobacteriia</taxon>
        <taxon>Flavobacteriales</taxon>
        <taxon>Flavobacteriaceae</taxon>
        <taxon>Flavobacterium</taxon>
    </lineage>
</organism>
<gene>
    <name evidence="2" type="ORF">SAMN04488131_101358</name>
</gene>
<keyword evidence="1" id="KW-0732">Signal</keyword>